<name>T1AXI2_9ZZZZ</name>
<sequence length="90" mass="9275">LLELLADRAQPAGAELPDTGIGLARERLLAPIFIAGQDYGTRCSSLLRQRADGALSLDEHSFGAGGVALGACGWHCAAAAEASQRAWVTA</sequence>
<gene>
    <name evidence="1" type="ORF">B1B_06387</name>
</gene>
<organism evidence="1">
    <name type="scientific">mine drainage metagenome</name>
    <dbReference type="NCBI Taxonomy" id="410659"/>
    <lineage>
        <taxon>unclassified sequences</taxon>
        <taxon>metagenomes</taxon>
        <taxon>ecological metagenomes</taxon>
    </lineage>
</organism>
<proteinExistence type="predicted"/>
<reference evidence="1" key="1">
    <citation type="submission" date="2013-08" db="EMBL/GenBank/DDBJ databases">
        <authorList>
            <person name="Mendez C."/>
            <person name="Richter M."/>
            <person name="Ferrer M."/>
            <person name="Sanchez J."/>
        </authorList>
    </citation>
    <scope>NUCLEOTIDE SEQUENCE</scope>
</reference>
<reference evidence="1" key="2">
    <citation type="journal article" date="2014" name="ISME J.">
        <title>Microbial stratification in low pH oxic and suboxic macroscopic growths along an acid mine drainage.</title>
        <authorList>
            <person name="Mendez-Garcia C."/>
            <person name="Mesa V."/>
            <person name="Sprenger R.R."/>
            <person name="Richter M."/>
            <person name="Diez M.S."/>
            <person name="Solano J."/>
            <person name="Bargiela R."/>
            <person name="Golyshina O.V."/>
            <person name="Manteca A."/>
            <person name="Ramos J.L."/>
            <person name="Gallego J.R."/>
            <person name="Llorente I."/>
            <person name="Martins Dos Santos V.A."/>
            <person name="Jensen O.N."/>
            <person name="Pelaez A.I."/>
            <person name="Sanchez J."/>
            <person name="Ferrer M."/>
        </authorList>
    </citation>
    <scope>NUCLEOTIDE SEQUENCE</scope>
</reference>
<protein>
    <submittedName>
        <fullName evidence="1">Protein containing DUF833</fullName>
    </submittedName>
</protein>
<comment type="caution">
    <text evidence="1">The sequence shown here is derived from an EMBL/GenBank/DDBJ whole genome shotgun (WGS) entry which is preliminary data.</text>
</comment>
<accession>T1AXI2</accession>
<feature type="non-terminal residue" evidence="1">
    <location>
        <position position="1"/>
    </location>
</feature>
<dbReference type="AlphaFoldDB" id="T1AXI2"/>
<evidence type="ECO:0000313" key="1">
    <source>
        <dbReference type="EMBL" id="EQD65346.1"/>
    </source>
</evidence>
<dbReference type="EMBL" id="AUZY01004055">
    <property type="protein sequence ID" value="EQD65346.1"/>
    <property type="molecule type" value="Genomic_DNA"/>
</dbReference>